<dbReference type="SMART" id="SM00849">
    <property type="entry name" value="Lactamase_B"/>
    <property type="match status" value="1"/>
</dbReference>
<keyword evidence="2" id="KW-0479">Metal-binding</keyword>
<proteinExistence type="inferred from homology"/>
<evidence type="ECO:0000256" key="4">
    <source>
        <dbReference type="ARBA" id="ARBA00022833"/>
    </source>
</evidence>
<evidence type="ECO:0000313" key="6">
    <source>
        <dbReference type="EMBL" id="OBJ39727.1"/>
    </source>
</evidence>
<dbReference type="SUPFAM" id="SSF56281">
    <property type="entry name" value="Metallo-hydrolase/oxidoreductase"/>
    <property type="match status" value="1"/>
</dbReference>
<dbReference type="PANTHER" id="PTHR42978">
    <property type="entry name" value="QUORUM-QUENCHING LACTONASE YTNP-RELATED-RELATED"/>
    <property type="match status" value="1"/>
</dbReference>
<dbReference type="Gene3D" id="3.60.15.10">
    <property type="entry name" value="Ribonuclease Z/Hydroxyacylglutathione hydrolase-like"/>
    <property type="match status" value="1"/>
</dbReference>
<dbReference type="GO" id="GO:0016787">
    <property type="term" value="F:hydrolase activity"/>
    <property type="evidence" value="ECO:0007669"/>
    <property type="project" value="UniProtKB-KW"/>
</dbReference>
<keyword evidence="4" id="KW-0862">Zinc</keyword>
<dbReference type="CDD" id="cd16277">
    <property type="entry name" value="metallo-hydrolase-like_MBL-fold"/>
    <property type="match status" value="1"/>
</dbReference>
<dbReference type="PANTHER" id="PTHR42978:SF6">
    <property type="entry name" value="QUORUM-QUENCHING LACTONASE YTNP-RELATED"/>
    <property type="match status" value="1"/>
</dbReference>
<dbReference type="OrthoDB" id="5177904at2"/>
<name>A0A1A3GUK5_MYCMU</name>
<dbReference type="STRING" id="56689.GCA_001291445_00146"/>
<dbReference type="EMBL" id="LZLC01000168">
    <property type="protein sequence ID" value="OBJ39727.1"/>
    <property type="molecule type" value="Genomic_DNA"/>
</dbReference>
<evidence type="ECO:0000256" key="2">
    <source>
        <dbReference type="ARBA" id="ARBA00022723"/>
    </source>
</evidence>
<evidence type="ECO:0000259" key="5">
    <source>
        <dbReference type="SMART" id="SM00849"/>
    </source>
</evidence>
<dbReference type="Pfam" id="PF00753">
    <property type="entry name" value="Lactamase_B"/>
    <property type="match status" value="1"/>
</dbReference>
<dbReference type="InterPro" id="IPR051013">
    <property type="entry name" value="MBL_superfamily_lactonases"/>
</dbReference>
<keyword evidence="3 6" id="KW-0378">Hydrolase</keyword>
<dbReference type="AlphaFoldDB" id="A0A1A3GUK5"/>
<accession>A0A1A3GUK5</accession>
<dbReference type="InterPro" id="IPR001279">
    <property type="entry name" value="Metallo-B-lactamas"/>
</dbReference>
<dbReference type="Proteomes" id="UP000093898">
    <property type="component" value="Unassembled WGS sequence"/>
</dbReference>
<organism evidence="6 7">
    <name type="scientific">Mycolicibacterium mucogenicum</name>
    <name type="common">Mycobacterium mucogenicum</name>
    <dbReference type="NCBI Taxonomy" id="56689"/>
    <lineage>
        <taxon>Bacteria</taxon>
        <taxon>Bacillati</taxon>
        <taxon>Actinomycetota</taxon>
        <taxon>Actinomycetes</taxon>
        <taxon>Mycobacteriales</taxon>
        <taxon>Mycobacteriaceae</taxon>
        <taxon>Mycolicibacterium</taxon>
    </lineage>
</organism>
<evidence type="ECO:0000313" key="7">
    <source>
        <dbReference type="Proteomes" id="UP000093898"/>
    </source>
</evidence>
<evidence type="ECO:0000256" key="1">
    <source>
        <dbReference type="ARBA" id="ARBA00007749"/>
    </source>
</evidence>
<gene>
    <name evidence="6" type="ORF">A5630_02085</name>
</gene>
<dbReference type="GO" id="GO:0046872">
    <property type="term" value="F:metal ion binding"/>
    <property type="evidence" value="ECO:0007669"/>
    <property type="project" value="UniProtKB-KW"/>
</dbReference>
<reference evidence="6 7" key="1">
    <citation type="submission" date="2016-06" db="EMBL/GenBank/DDBJ databases">
        <authorList>
            <person name="Kjaerup R.B."/>
            <person name="Dalgaard T.S."/>
            <person name="Juul-Madsen H.R."/>
        </authorList>
    </citation>
    <scope>NUCLEOTIDE SEQUENCE [LARGE SCALE GENOMIC DNA]</scope>
    <source>
        <strain evidence="6 7">1127319.6</strain>
    </source>
</reference>
<protein>
    <submittedName>
        <fullName evidence="6">MBL fold metallo-hydrolase</fullName>
    </submittedName>
</protein>
<dbReference type="InterPro" id="IPR036866">
    <property type="entry name" value="RibonucZ/Hydroxyglut_hydro"/>
</dbReference>
<feature type="domain" description="Metallo-beta-lactamase" evidence="5">
    <location>
        <begin position="62"/>
        <end position="282"/>
    </location>
</feature>
<comment type="caution">
    <text evidence="6">The sequence shown here is derived from an EMBL/GenBank/DDBJ whole genome shotgun (WGS) entry which is preliminary data.</text>
</comment>
<comment type="similarity">
    <text evidence="1">Belongs to the metallo-beta-lactamase superfamily.</text>
</comment>
<sequence length="310" mass="33835">MATPVHTFCVGNATVTQLTELDVWPIAPRLWYPAISDAQLDAAQQLFAPSALTDDAGTMLFAIHNYVIEIDGSVIVIDTCSGNHKNRPYFADLHMLDTDYLNRLARAGFEPADVDIVINTHLHLDHCGWNTRLIDGVWAPTFPNATYWFHDAELEYLRAQWKSAPVGQWRSDAGWVYQDSVLPILESGAHRGVSPGDVIHSSGATQIRAVDAAGHTPGHLAVEIASPGGGLLIVGDALHHPVQALYPELVFFADHNPQQAIGTRRAILERSANEGLGLVTAHFPAHGPLFAGRDGDGFRWQNYVDAVQVC</sequence>
<evidence type="ECO:0000256" key="3">
    <source>
        <dbReference type="ARBA" id="ARBA00022801"/>
    </source>
</evidence>